<dbReference type="PIRSF" id="PIRSF002674">
    <property type="entry name" value="VSP"/>
    <property type="match status" value="1"/>
</dbReference>
<dbReference type="AlphaFoldDB" id="A0ABD3DUJ0"/>
<protein>
    <submittedName>
        <fullName evidence="5">Sigma1B-adaptin</fullName>
    </submittedName>
</protein>
<dbReference type="Proteomes" id="UP001632038">
    <property type="component" value="Unassembled WGS sequence"/>
</dbReference>
<keyword evidence="2" id="KW-0325">Glycoprotein</keyword>
<dbReference type="Gene3D" id="3.40.50.1000">
    <property type="entry name" value="HAD superfamily/HAD-like"/>
    <property type="match status" value="1"/>
</dbReference>
<dbReference type="InterPro" id="IPR014403">
    <property type="entry name" value="APS1/VSP"/>
</dbReference>
<keyword evidence="6" id="KW-1185">Reference proteome</keyword>
<evidence type="ECO:0000256" key="3">
    <source>
        <dbReference type="PIRNR" id="PIRNR002674"/>
    </source>
</evidence>
<sequence length="266" mass="30389">MSFSKIILILLSISPFFPCFSHEESFFDPVIVQLPEMNGAQMKKWDLDDVNLECTSWRVAVEANNLNPWKIVPDECGDYVQEYMTGKGYGIDLQRVCNEAAIYARSVTLSGDGKDAWVFDVDETLISNLPYYDHHSYGSEIFDSTSFDEWIETGMAPAIEPSLKLYEEVLNLGFKVILMTGRSERHRSITVDNLSRVGFHDWDKLILRSSEDHGKTAAKYKSDKRDELVREGYRIMGNSGDQWSDLLGSSVSERSFKLSNPMYYIP</sequence>
<dbReference type="InterPro" id="IPR023214">
    <property type="entry name" value="HAD_sf"/>
</dbReference>
<evidence type="ECO:0000313" key="6">
    <source>
        <dbReference type="Proteomes" id="UP001632038"/>
    </source>
</evidence>
<dbReference type="InterPro" id="IPR010028">
    <property type="entry name" value="Acid_phosphatase_pln"/>
</dbReference>
<accession>A0ABD3DUJ0</accession>
<evidence type="ECO:0000256" key="1">
    <source>
        <dbReference type="ARBA" id="ARBA00022729"/>
    </source>
</evidence>
<dbReference type="SUPFAM" id="SSF56784">
    <property type="entry name" value="HAD-like"/>
    <property type="match status" value="1"/>
</dbReference>
<comment type="similarity">
    <text evidence="3">Belongs to the APS1/VSP family.</text>
</comment>
<reference evidence="6" key="1">
    <citation type="journal article" date="2024" name="IScience">
        <title>Strigolactones Initiate the Formation of Haustorium-like Structures in Castilleja.</title>
        <authorList>
            <person name="Buerger M."/>
            <person name="Peterson D."/>
            <person name="Chory J."/>
        </authorList>
    </citation>
    <scope>NUCLEOTIDE SEQUENCE [LARGE SCALE GENOMIC DNA]</scope>
</reference>
<keyword evidence="1 4" id="KW-0732">Signal</keyword>
<name>A0ABD3DUJ0_9LAMI</name>
<dbReference type="NCBIfam" id="TIGR01675">
    <property type="entry name" value="plant-AP"/>
    <property type="match status" value="1"/>
</dbReference>
<dbReference type="CDD" id="cd07535">
    <property type="entry name" value="HAD_VSP"/>
    <property type="match status" value="1"/>
</dbReference>
<dbReference type="PANTHER" id="PTHR31284:SF7">
    <property type="entry name" value="ACID PHOSPHATASE-LIKE PROTEIN"/>
    <property type="match status" value="1"/>
</dbReference>
<comment type="caution">
    <text evidence="5">The sequence shown here is derived from an EMBL/GenBank/DDBJ whole genome shotgun (WGS) entry which is preliminary data.</text>
</comment>
<evidence type="ECO:0000313" key="5">
    <source>
        <dbReference type="EMBL" id="KAL3645167.1"/>
    </source>
</evidence>
<dbReference type="PANTHER" id="PTHR31284">
    <property type="entry name" value="ACID PHOSPHATASE-LIKE PROTEIN"/>
    <property type="match status" value="1"/>
</dbReference>
<dbReference type="EMBL" id="JAVIJP010000013">
    <property type="protein sequence ID" value="KAL3645167.1"/>
    <property type="molecule type" value="Genomic_DNA"/>
</dbReference>
<organism evidence="5 6">
    <name type="scientific">Castilleja foliolosa</name>
    <dbReference type="NCBI Taxonomy" id="1961234"/>
    <lineage>
        <taxon>Eukaryota</taxon>
        <taxon>Viridiplantae</taxon>
        <taxon>Streptophyta</taxon>
        <taxon>Embryophyta</taxon>
        <taxon>Tracheophyta</taxon>
        <taxon>Spermatophyta</taxon>
        <taxon>Magnoliopsida</taxon>
        <taxon>eudicotyledons</taxon>
        <taxon>Gunneridae</taxon>
        <taxon>Pentapetalae</taxon>
        <taxon>asterids</taxon>
        <taxon>lamiids</taxon>
        <taxon>Lamiales</taxon>
        <taxon>Orobanchaceae</taxon>
        <taxon>Pedicularideae</taxon>
        <taxon>Castillejinae</taxon>
        <taxon>Castilleja</taxon>
    </lineage>
</organism>
<dbReference type="InterPro" id="IPR005519">
    <property type="entry name" value="Acid_phosphat_B-like"/>
</dbReference>
<evidence type="ECO:0000256" key="2">
    <source>
        <dbReference type="ARBA" id="ARBA00023180"/>
    </source>
</evidence>
<evidence type="ECO:0000256" key="4">
    <source>
        <dbReference type="SAM" id="SignalP"/>
    </source>
</evidence>
<dbReference type="InterPro" id="IPR036412">
    <property type="entry name" value="HAD-like_sf"/>
</dbReference>
<feature type="chain" id="PRO_5044850044" evidence="4">
    <location>
        <begin position="22"/>
        <end position="266"/>
    </location>
</feature>
<gene>
    <name evidence="5" type="primary">APS1_2</name>
    <name evidence="5" type="ORF">CASFOL_010347</name>
</gene>
<feature type="signal peptide" evidence="4">
    <location>
        <begin position="1"/>
        <end position="21"/>
    </location>
</feature>
<proteinExistence type="inferred from homology"/>
<dbReference type="Pfam" id="PF03767">
    <property type="entry name" value="Acid_phosphat_B"/>
    <property type="match status" value="1"/>
</dbReference>